<dbReference type="EMBL" id="JBBXMP010000310">
    <property type="protein sequence ID" value="KAL0058465.1"/>
    <property type="molecule type" value="Genomic_DNA"/>
</dbReference>
<evidence type="ECO:0000313" key="1">
    <source>
        <dbReference type="EMBL" id="KAL0058465.1"/>
    </source>
</evidence>
<name>A0ABR2ZAT4_9AGAR</name>
<dbReference type="Proteomes" id="UP001437256">
    <property type="component" value="Unassembled WGS sequence"/>
</dbReference>
<reference evidence="1 2" key="1">
    <citation type="submission" date="2024-05" db="EMBL/GenBank/DDBJ databases">
        <title>A draft genome resource for the thread blight pathogen Marasmius tenuissimus strain MS-2.</title>
        <authorList>
            <person name="Yulfo-Soto G.E."/>
            <person name="Baruah I.K."/>
            <person name="Amoako-Attah I."/>
            <person name="Bukari Y."/>
            <person name="Meinhardt L.W."/>
            <person name="Bailey B.A."/>
            <person name="Cohen S.P."/>
        </authorList>
    </citation>
    <scope>NUCLEOTIDE SEQUENCE [LARGE SCALE GENOMIC DNA]</scope>
    <source>
        <strain evidence="1 2">MS-2</strain>
    </source>
</reference>
<organism evidence="1 2">
    <name type="scientific">Marasmius tenuissimus</name>
    <dbReference type="NCBI Taxonomy" id="585030"/>
    <lineage>
        <taxon>Eukaryota</taxon>
        <taxon>Fungi</taxon>
        <taxon>Dikarya</taxon>
        <taxon>Basidiomycota</taxon>
        <taxon>Agaricomycotina</taxon>
        <taxon>Agaricomycetes</taxon>
        <taxon>Agaricomycetidae</taxon>
        <taxon>Agaricales</taxon>
        <taxon>Marasmiineae</taxon>
        <taxon>Marasmiaceae</taxon>
        <taxon>Marasmius</taxon>
    </lineage>
</organism>
<gene>
    <name evidence="1" type="ORF">AAF712_014851</name>
</gene>
<protein>
    <submittedName>
        <fullName evidence="1">Uncharacterized protein</fullName>
    </submittedName>
</protein>
<evidence type="ECO:0000313" key="2">
    <source>
        <dbReference type="Proteomes" id="UP001437256"/>
    </source>
</evidence>
<proteinExistence type="predicted"/>
<keyword evidence="2" id="KW-1185">Reference proteome</keyword>
<comment type="caution">
    <text evidence="1">The sequence shown here is derived from an EMBL/GenBank/DDBJ whole genome shotgun (WGS) entry which is preliminary data.</text>
</comment>
<accession>A0ABR2ZAT4</accession>
<sequence length="179" mass="20463">MEYTLFLRLPGRPCCDNCDETLNQVNTICITQPYLTRAQQDFKPSEELKASVAAALLQWRIDALHTYYPEQHIITFEHLLDNTVIEKISSRPGIVKQCSIFQQVIPWALGLLRPDLGNEVVNLVTELVKQDPDQLAQEVAEQEHHGERLLAMMAQDYPTVLLFLKVVLLKSVNLSRHVD</sequence>